<dbReference type="EMBL" id="JANAVB010035169">
    <property type="protein sequence ID" value="KAJ6805892.1"/>
    <property type="molecule type" value="Genomic_DNA"/>
</dbReference>
<keyword evidence="1" id="KW-0732">Signal</keyword>
<evidence type="ECO:0000313" key="3">
    <source>
        <dbReference type="Proteomes" id="UP001140949"/>
    </source>
</evidence>
<reference evidence="2" key="1">
    <citation type="journal article" date="2023" name="GigaByte">
        <title>Genome assembly of the bearded iris, Iris pallida Lam.</title>
        <authorList>
            <person name="Bruccoleri R.E."/>
            <person name="Oakeley E.J."/>
            <person name="Faust A.M.E."/>
            <person name="Altorfer M."/>
            <person name="Dessus-Babus S."/>
            <person name="Burckhardt D."/>
            <person name="Oertli M."/>
            <person name="Naumann U."/>
            <person name="Petersen F."/>
            <person name="Wong J."/>
        </authorList>
    </citation>
    <scope>NUCLEOTIDE SEQUENCE</scope>
    <source>
        <strain evidence="2">GSM-AAB239-AS_SAM_17_03QT</strain>
    </source>
</reference>
<protein>
    <submittedName>
        <fullName evidence="2">Leucine-rich repeat extensin-like protein 2</fullName>
    </submittedName>
</protein>
<sequence length="109" mass="12420">MWTRDFLWVLYSCPIWTRDFVLVYELYGENGCGQGRGHLGPDTGTKFWVLDVLVVMPSIVDDGGDGNDGNDRGRSGIEEVIRVVVCGFLGSWKKRYEELSLNRRLVSKF</sequence>
<dbReference type="AlphaFoldDB" id="A0AAX6ENZ2"/>
<gene>
    <name evidence="2" type="ORF">M6B38_178465</name>
</gene>
<feature type="chain" id="PRO_5043533888" evidence="1">
    <location>
        <begin position="18"/>
        <end position="109"/>
    </location>
</feature>
<feature type="signal peptide" evidence="1">
    <location>
        <begin position="1"/>
        <end position="17"/>
    </location>
</feature>
<reference evidence="2" key="2">
    <citation type="submission" date="2023-04" db="EMBL/GenBank/DDBJ databases">
        <authorList>
            <person name="Bruccoleri R.E."/>
            <person name="Oakeley E.J."/>
            <person name="Faust A.-M."/>
            <person name="Dessus-Babus S."/>
            <person name="Altorfer M."/>
            <person name="Burckhardt D."/>
            <person name="Oertli M."/>
            <person name="Naumann U."/>
            <person name="Petersen F."/>
            <person name="Wong J."/>
        </authorList>
    </citation>
    <scope>NUCLEOTIDE SEQUENCE</scope>
    <source>
        <strain evidence="2">GSM-AAB239-AS_SAM_17_03QT</strain>
        <tissue evidence="2">Leaf</tissue>
    </source>
</reference>
<comment type="caution">
    <text evidence="2">The sequence shown here is derived from an EMBL/GenBank/DDBJ whole genome shotgun (WGS) entry which is preliminary data.</text>
</comment>
<evidence type="ECO:0000256" key="1">
    <source>
        <dbReference type="SAM" id="SignalP"/>
    </source>
</evidence>
<dbReference type="Proteomes" id="UP001140949">
    <property type="component" value="Unassembled WGS sequence"/>
</dbReference>
<name>A0AAX6ENZ2_IRIPA</name>
<accession>A0AAX6ENZ2</accession>
<evidence type="ECO:0000313" key="2">
    <source>
        <dbReference type="EMBL" id="KAJ6805892.1"/>
    </source>
</evidence>
<organism evidence="2 3">
    <name type="scientific">Iris pallida</name>
    <name type="common">Sweet iris</name>
    <dbReference type="NCBI Taxonomy" id="29817"/>
    <lineage>
        <taxon>Eukaryota</taxon>
        <taxon>Viridiplantae</taxon>
        <taxon>Streptophyta</taxon>
        <taxon>Embryophyta</taxon>
        <taxon>Tracheophyta</taxon>
        <taxon>Spermatophyta</taxon>
        <taxon>Magnoliopsida</taxon>
        <taxon>Liliopsida</taxon>
        <taxon>Asparagales</taxon>
        <taxon>Iridaceae</taxon>
        <taxon>Iridoideae</taxon>
        <taxon>Irideae</taxon>
        <taxon>Iris</taxon>
    </lineage>
</organism>
<keyword evidence="3" id="KW-1185">Reference proteome</keyword>
<proteinExistence type="predicted"/>